<dbReference type="AlphaFoldDB" id="A0A1X2J2Q3"/>
<comment type="caution">
    <text evidence="5">The sequence shown here is derived from an EMBL/GenBank/DDBJ whole genome shotgun (WGS) entry which is preliminary data.</text>
</comment>
<dbReference type="PANTHER" id="PTHR46093:SF18">
    <property type="entry name" value="FIBRONECTIN TYPE-III DOMAIN-CONTAINING PROTEIN"/>
    <property type="match status" value="1"/>
</dbReference>
<feature type="compositionally biased region" description="Pro residues" evidence="3">
    <location>
        <begin position="655"/>
        <end position="667"/>
    </location>
</feature>
<evidence type="ECO:0000256" key="2">
    <source>
        <dbReference type="ARBA" id="ARBA00022737"/>
    </source>
</evidence>
<dbReference type="STRING" id="90262.A0A1X2J2Q3"/>
<keyword evidence="4" id="KW-1133">Transmembrane helix</keyword>
<evidence type="ECO:0000313" key="6">
    <source>
        <dbReference type="Proteomes" id="UP000193560"/>
    </source>
</evidence>
<dbReference type="PANTHER" id="PTHR46093">
    <property type="entry name" value="ACYL-COA-BINDING DOMAIN-CONTAINING PROTEIN 5"/>
    <property type="match status" value="1"/>
</dbReference>
<feature type="transmembrane region" description="Helical" evidence="4">
    <location>
        <begin position="546"/>
        <end position="571"/>
    </location>
</feature>
<protein>
    <submittedName>
        <fullName evidence="5">Uncharacterized protein</fullName>
    </submittedName>
</protein>
<proteinExistence type="predicted"/>
<feature type="compositionally biased region" description="Low complexity" evidence="3">
    <location>
        <begin position="635"/>
        <end position="654"/>
    </location>
</feature>
<dbReference type="EMBL" id="MCGE01000001">
    <property type="protein sequence ID" value="ORZ25514.1"/>
    <property type="molecule type" value="Genomic_DNA"/>
</dbReference>
<keyword evidence="4" id="KW-0812">Transmembrane</keyword>
<dbReference type="Pfam" id="PF24681">
    <property type="entry name" value="Kelch_KLHDC2_KLHL20_DRC7"/>
    <property type="match status" value="1"/>
</dbReference>
<feature type="region of interest" description="Disordered" evidence="3">
    <location>
        <begin position="615"/>
        <end position="694"/>
    </location>
</feature>
<evidence type="ECO:0000313" key="5">
    <source>
        <dbReference type="EMBL" id="ORZ25514.1"/>
    </source>
</evidence>
<feature type="compositionally biased region" description="Pro residues" evidence="3">
    <location>
        <begin position="676"/>
        <end position="691"/>
    </location>
</feature>
<keyword evidence="1" id="KW-0880">Kelch repeat</keyword>
<dbReference type="Proteomes" id="UP000193560">
    <property type="component" value="Unassembled WGS sequence"/>
</dbReference>
<organism evidence="5 6">
    <name type="scientific">Absidia repens</name>
    <dbReference type="NCBI Taxonomy" id="90262"/>
    <lineage>
        <taxon>Eukaryota</taxon>
        <taxon>Fungi</taxon>
        <taxon>Fungi incertae sedis</taxon>
        <taxon>Mucoromycota</taxon>
        <taxon>Mucoromycotina</taxon>
        <taxon>Mucoromycetes</taxon>
        <taxon>Mucorales</taxon>
        <taxon>Cunninghamellaceae</taxon>
        <taxon>Absidia</taxon>
    </lineage>
</organism>
<keyword evidence="2" id="KW-0677">Repeat</keyword>
<accession>A0A1X2J2Q3</accession>
<gene>
    <name evidence="5" type="ORF">BCR42DRAFT_400318</name>
</gene>
<dbReference type="Gene3D" id="2.120.10.80">
    <property type="entry name" value="Kelch-type beta propeller"/>
    <property type="match status" value="1"/>
</dbReference>
<keyword evidence="6" id="KW-1185">Reference proteome</keyword>
<sequence>MTHFWSYAIQTHQWTPIDLPSNALRCGHSANLLDDGYRIAILGGFLVEKYQLLNNNGAPRVLANMSSVLLYDSLASQWSEQSTVGSYPKPRAYHTTVKSTDNSLIVVGGQDGTPPPYQAYLSSNGQFQDMVAILNTTTWQWQTVPGTSTMEQPLPQSKATGLMVDDHTLLYSFGTTYQTIYSGLYLFDTRSNAWISSGSERIDSNGNGIAVEQNVSSNGGYSETRHEIHIIVACIGSLCFVAVLILLYRMKFQWKRKLLSGLSLFKKQIWKPRIGEPSWTETVRLTLMLAYVCFFLFLILCLVDQVVNSPIIDQLSYIENPSATVTAPDIRFCLDDEHTVLRCGTDLGMQCSEYLIPMSTLAVHHRRHRNPYCYLFRPPPSFRLGQTSDRLASNGSYLKFDYYFGQPTQVEAAFYHPRHNPNLAVYSIPAHQDQQQHYPFTWNDPLEEMAFLSSEKKGSSLSTNIYQLDVNVVSSGSYELLQRVTLLDTFWNYVGFSPDVDTFYEIDTKVQSETGRSDYSSNPRPLGSFHVFPMHYEIKTLHEQRAFALVNATGVFGGLFGLLVSFQALLFGYRPRSPLGVVHRWSIGDMKRSLLHGLQKSFVPQNTNVPIVHPMRDETIMSTSRERSMMERKSTAATTMTTKKLSTTAQLSTSPSPPPPPVPPLPSTPSTSSATPSPPTLSPSPSIPPTYPAATLTRASPMRNQQPLPVFQDADAFVAEPESYDDDDDVDDDGWVFGAERLTRMEDRMEVLEKVFQAYYINDEVFTALEMALIQTETSHPRQQQQQQQRRRQRQSILTSIRQRTPFKQRQ</sequence>
<dbReference type="OrthoDB" id="432528at2759"/>
<evidence type="ECO:0000256" key="3">
    <source>
        <dbReference type="SAM" id="MobiDB-lite"/>
    </source>
</evidence>
<dbReference type="InterPro" id="IPR015915">
    <property type="entry name" value="Kelch-typ_b-propeller"/>
</dbReference>
<evidence type="ECO:0000256" key="4">
    <source>
        <dbReference type="SAM" id="Phobius"/>
    </source>
</evidence>
<feature type="transmembrane region" description="Helical" evidence="4">
    <location>
        <begin position="285"/>
        <end position="307"/>
    </location>
</feature>
<feature type="transmembrane region" description="Helical" evidence="4">
    <location>
        <begin position="228"/>
        <end position="248"/>
    </location>
</feature>
<feature type="compositionally biased region" description="Basic and acidic residues" evidence="3">
    <location>
        <begin position="615"/>
        <end position="634"/>
    </location>
</feature>
<evidence type="ECO:0000256" key="1">
    <source>
        <dbReference type="ARBA" id="ARBA00022441"/>
    </source>
</evidence>
<dbReference type="SUPFAM" id="SSF117281">
    <property type="entry name" value="Kelch motif"/>
    <property type="match status" value="1"/>
</dbReference>
<keyword evidence="4" id="KW-0472">Membrane</keyword>
<reference evidence="5 6" key="1">
    <citation type="submission" date="2016-07" db="EMBL/GenBank/DDBJ databases">
        <title>Pervasive Adenine N6-methylation of Active Genes in Fungi.</title>
        <authorList>
            <consortium name="DOE Joint Genome Institute"/>
            <person name="Mondo S.J."/>
            <person name="Dannebaum R.O."/>
            <person name="Kuo R.C."/>
            <person name="Labutti K."/>
            <person name="Haridas S."/>
            <person name="Kuo A."/>
            <person name="Salamov A."/>
            <person name="Ahrendt S.R."/>
            <person name="Lipzen A."/>
            <person name="Sullivan W."/>
            <person name="Andreopoulos W.B."/>
            <person name="Clum A."/>
            <person name="Lindquist E."/>
            <person name="Daum C."/>
            <person name="Ramamoorthy G.K."/>
            <person name="Gryganskyi A."/>
            <person name="Culley D."/>
            <person name="Magnuson J.K."/>
            <person name="James T.Y."/>
            <person name="O'Malley M.A."/>
            <person name="Stajich J.E."/>
            <person name="Spatafora J.W."/>
            <person name="Visel A."/>
            <person name="Grigoriev I.V."/>
        </authorList>
    </citation>
    <scope>NUCLEOTIDE SEQUENCE [LARGE SCALE GENOMIC DNA]</scope>
    <source>
        <strain evidence="5 6">NRRL 1336</strain>
    </source>
</reference>
<name>A0A1X2J2Q3_9FUNG</name>
<feature type="region of interest" description="Disordered" evidence="3">
    <location>
        <begin position="777"/>
        <end position="811"/>
    </location>
</feature>